<evidence type="ECO:0000313" key="1">
    <source>
        <dbReference type="EMBL" id="GAA3589046.1"/>
    </source>
</evidence>
<dbReference type="EMBL" id="BAABAA010000014">
    <property type="protein sequence ID" value="GAA3589046.1"/>
    <property type="molecule type" value="Genomic_DNA"/>
</dbReference>
<keyword evidence="2" id="KW-1185">Reference proteome</keyword>
<dbReference type="Proteomes" id="UP001501222">
    <property type="component" value="Unassembled WGS sequence"/>
</dbReference>
<name>A0ABP6YSF1_9ACTN</name>
<proteinExistence type="predicted"/>
<accession>A0ABP6YSF1</accession>
<reference evidence="2" key="1">
    <citation type="journal article" date="2019" name="Int. J. Syst. Evol. Microbiol.">
        <title>The Global Catalogue of Microorganisms (GCM) 10K type strain sequencing project: providing services to taxonomists for standard genome sequencing and annotation.</title>
        <authorList>
            <consortium name="The Broad Institute Genomics Platform"/>
            <consortium name="The Broad Institute Genome Sequencing Center for Infectious Disease"/>
            <person name="Wu L."/>
            <person name="Ma J."/>
        </authorList>
    </citation>
    <scope>NUCLEOTIDE SEQUENCE [LARGE SCALE GENOMIC DNA]</scope>
    <source>
        <strain evidence="2">JCM 16928</strain>
    </source>
</reference>
<comment type="caution">
    <text evidence="1">The sequence shown here is derived from an EMBL/GenBank/DDBJ whole genome shotgun (WGS) entry which is preliminary data.</text>
</comment>
<evidence type="ECO:0008006" key="3">
    <source>
        <dbReference type="Google" id="ProtNLM"/>
    </source>
</evidence>
<evidence type="ECO:0000313" key="2">
    <source>
        <dbReference type="Proteomes" id="UP001501222"/>
    </source>
</evidence>
<gene>
    <name evidence="1" type="ORF">GCM10022235_70220</name>
</gene>
<sequence>MKPLDELVKAVAALFGAAGFAKSGRRYLLMPPAGAPGNAVLAAFAPFTGDQTKVGFHLEWAVIPSAAFAFHAGSKSPSITWGVIADRVPAPPAFVTGSATELWSYPASEGPDRCAAAITEVLTGGLLDRLLAFQDPDQVLQAIDEGSLGTGLPTEIPRGRPWRYLSMHIDDADPSDLEPLLNQLQGAPMGNPFQDWWRERLAARSLG</sequence>
<organism evidence="1 2">
    <name type="scientific">Kribbella ginsengisoli</name>
    <dbReference type="NCBI Taxonomy" id="363865"/>
    <lineage>
        <taxon>Bacteria</taxon>
        <taxon>Bacillati</taxon>
        <taxon>Actinomycetota</taxon>
        <taxon>Actinomycetes</taxon>
        <taxon>Propionibacteriales</taxon>
        <taxon>Kribbellaceae</taxon>
        <taxon>Kribbella</taxon>
    </lineage>
</organism>
<dbReference type="RefSeq" id="WP_344847953.1">
    <property type="nucleotide sequence ID" value="NZ_BAABAA010000014.1"/>
</dbReference>
<protein>
    <recommendedName>
        <fullName evidence="3">DUF4304 domain-containing protein</fullName>
    </recommendedName>
</protein>